<feature type="chain" id="PRO_5018968283" description="Sulfur reduction protein DsrE" evidence="1">
    <location>
        <begin position="19"/>
        <end position="134"/>
    </location>
</feature>
<dbReference type="OrthoDB" id="678766at2"/>
<dbReference type="SUPFAM" id="SSF75169">
    <property type="entry name" value="DsrEFH-like"/>
    <property type="match status" value="1"/>
</dbReference>
<accession>A0A401U9I4</accession>
<evidence type="ECO:0008006" key="4">
    <source>
        <dbReference type="Google" id="ProtNLM"/>
    </source>
</evidence>
<feature type="signal peptide" evidence="1">
    <location>
        <begin position="1"/>
        <end position="18"/>
    </location>
</feature>
<dbReference type="Proteomes" id="UP000288227">
    <property type="component" value="Unassembled WGS sequence"/>
</dbReference>
<keyword evidence="1" id="KW-0732">Signal</keyword>
<dbReference type="EMBL" id="BHXQ01000003">
    <property type="protein sequence ID" value="GCC51539.1"/>
    <property type="molecule type" value="Genomic_DNA"/>
</dbReference>
<organism evidence="2 3">
    <name type="scientific">Chryseotalea sanaruensis</name>
    <dbReference type="NCBI Taxonomy" id="2482724"/>
    <lineage>
        <taxon>Bacteria</taxon>
        <taxon>Pseudomonadati</taxon>
        <taxon>Bacteroidota</taxon>
        <taxon>Cytophagia</taxon>
        <taxon>Cytophagales</taxon>
        <taxon>Chryseotaleaceae</taxon>
        <taxon>Chryseotalea</taxon>
    </lineage>
</organism>
<dbReference type="InterPro" id="IPR027396">
    <property type="entry name" value="DsrEFH-like"/>
</dbReference>
<gene>
    <name evidence="2" type="ORF">SanaruYs_17640</name>
</gene>
<name>A0A401U9I4_9BACT</name>
<dbReference type="AlphaFoldDB" id="A0A401U9I4"/>
<proteinExistence type="predicted"/>
<keyword evidence="3" id="KW-1185">Reference proteome</keyword>
<evidence type="ECO:0000256" key="1">
    <source>
        <dbReference type="SAM" id="SignalP"/>
    </source>
</evidence>
<evidence type="ECO:0000313" key="3">
    <source>
        <dbReference type="Proteomes" id="UP000288227"/>
    </source>
</evidence>
<protein>
    <recommendedName>
        <fullName evidence="4">Sulfur reduction protein DsrE</fullName>
    </recommendedName>
</protein>
<evidence type="ECO:0000313" key="2">
    <source>
        <dbReference type="EMBL" id="GCC51539.1"/>
    </source>
</evidence>
<dbReference type="PANTHER" id="PTHR37691:SF1">
    <property type="entry name" value="BLR3518 PROTEIN"/>
    <property type="match status" value="1"/>
</dbReference>
<reference evidence="2 3" key="1">
    <citation type="submission" date="2018-11" db="EMBL/GenBank/DDBJ databases">
        <title>Chryseotalea sanarue gen. nov., sp., nov., a member of the family Cytophagaceae, isolated from a brackish lake in Hamamatsu Japan.</title>
        <authorList>
            <person name="Maejima Y."/>
            <person name="Iino T."/>
            <person name="Muraguchi Y."/>
            <person name="Fukuda K."/>
            <person name="Ohkuma M."/>
            <person name="Moriuchi R."/>
            <person name="Dohra H."/>
            <person name="Kimbara K."/>
            <person name="Shintani M."/>
        </authorList>
    </citation>
    <scope>NUCLEOTIDE SEQUENCE [LARGE SCALE GENOMIC DNA]</scope>
    <source>
        <strain evidence="2 3">Ys</strain>
    </source>
</reference>
<comment type="caution">
    <text evidence="2">The sequence shown here is derived from an EMBL/GenBank/DDBJ whole genome shotgun (WGS) entry which is preliminary data.</text>
</comment>
<sequence length="134" mass="14914">MRNLIFLLLSSLSLSAYSQKVPKVLFHLQSADTLVHKSVVTQIKNLKQEIPTAEVLVVCNGPGVEFTLLSKSTYINRLAKLNLPNVKVVACEFTMAQRKIGKADLNPYSGTVSHGIVEIVRKQNENWLYVKAGF</sequence>
<dbReference type="PANTHER" id="PTHR37691">
    <property type="entry name" value="BLR3518 PROTEIN"/>
    <property type="match status" value="1"/>
</dbReference>
<dbReference type="Gene3D" id="3.40.1260.10">
    <property type="entry name" value="DsrEFH-like"/>
    <property type="match status" value="1"/>
</dbReference>
<dbReference type="RefSeq" id="WP_127122197.1">
    <property type="nucleotide sequence ID" value="NZ_BHXQ01000003.1"/>
</dbReference>